<dbReference type="EMBL" id="JALMLT010000005">
    <property type="protein sequence ID" value="MDT8760513.1"/>
    <property type="molecule type" value="Genomic_DNA"/>
</dbReference>
<name>A0ABU3N7M0_9SPHN</name>
<sequence>MTHDLDQLLGRLSCRAPHPGLDAVSATVLERIAVAPSPRSDAFLMTSAVAALFAVGIGFADGRMQPEQPTMAGLDAGMALAPSTLLSGG</sequence>
<proteinExistence type="predicted"/>
<evidence type="ECO:0000313" key="2">
    <source>
        <dbReference type="EMBL" id="MDT8760513.1"/>
    </source>
</evidence>
<feature type="transmembrane region" description="Helical" evidence="1">
    <location>
        <begin position="42"/>
        <end position="60"/>
    </location>
</feature>
<keyword evidence="1" id="KW-0472">Membrane</keyword>
<evidence type="ECO:0000256" key="1">
    <source>
        <dbReference type="SAM" id="Phobius"/>
    </source>
</evidence>
<protein>
    <submittedName>
        <fullName evidence="2">Uncharacterized protein</fullName>
    </submittedName>
</protein>
<accession>A0ABU3N7M0</accession>
<keyword evidence="1" id="KW-0812">Transmembrane</keyword>
<keyword evidence="1" id="KW-1133">Transmembrane helix</keyword>
<comment type="caution">
    <text evidence="2">The sequence shown here is derived from an EMBL/GenBank/DDBJ whole genome shotgun (WGS) entry which is preliminary data.</text>
</comment>
<organism evidence="2">
    <name type="scientific">Sphingomonas psychrotolerans</name>
    <dbReference type="NCBI Taxonomy" id="1327635"/>
    <lineage>
        <taxon>Bacteria</taxon>
        <taxon>Pseudomonadati</taxon>
        <taxon>Pseudomonadota</taxon>
        <taxon>Alphaproteobacteria</taxon>
        <taxon>Sphingomonadales</taxon>
        <taxon>Sphingomonadaceae</taxon>
        <taxon>Sphingomonas</taxon>
    </lineage>
</organism>
<reference evidence="2" key="1">
    <citation type="submission" date="2022-04" db="EMBL/GenBank/DDBJ databases">
        <title>Tomato heritable bacteria conferring resistance against bacterial wilt.</title>
        <authorList>
            <person name="Yin J."/>
        </authorList>
    </citation>
    <scope>NUCLEOTIDE SEQUENCE</scope>
    <source>
        <strain evidence="2">Cra20</strain>
    </source>
</reference>
<gene>
    <name evidence="2" type="ORF">MZO42_17570</name>
</gene>